<reference evidence="1 2" key="2">
    <citation type="journal article" date="2017" name="Front. Plant Sci.">
        <title>Gene Classification and Mining of Molecular Markers Useful in Red Clover (Trifolium pratense) Breeding.</title>
        <authorList>
            <person name="Istvanek J."/>
            <person name="Dluhosova J."/>
            <person name="Dluhos P."/>
            <person name="Patkova L."/>
            <person name="Nedelnik J."/>
            <person name="Repkova J."/>
        </authorList>
    </citation>
    <scope>NUCLEOTIDE SEQUENCE [LARGE SCALE GENOMIC DNA]</scope>
    <source>
        <strain evidence="2">cv. Tatra</strain>
        <tissue evidence="1">Young leaves</tissue>
    </source>
</reference>
<comment type="caution">
    <text evidence="1">The sequence shown here is derived from an EMBL/GenBank/DDBJ whole genome shotgun (WGS) entry which is preliminary data.</text>
</comment>
<evidence type="ECO:0000313" key="2">
    <source>
        <dbReference type="Proteomes" id="UP000236291"/>
    </source>
</evidence>
<reference evidence="1 2" key="1">
    <citation type="journal article" date="2014" name="Am. J. Bot.">
        <title>Genome assembly and annotation for red clover (Trifolium pratense; Fabaceae).</title>
        <authorList>
            <person name="Istvanek J."/>
            <person name="Jaros M."/>
            <person name="Krenek A."/>
            <person name="Repkova J."/>
        </authorList>
    </citation>
    <scope>NUCLEOTIDE SEQUENCE [LARGE SCALE GENOMIC DNA]</scope>
    <source>
        <strain evidence="2">cv. Tatra</strain>
        <tissue evidence="1">Young leaves</tissue>
    </source>
</reference>
<organism evidence="1 2">
    <name type="scientific">Trifolium pratense</name>
    <name type="common">Red clover</name>
    <dbReference type="NCBI Taxonomy" id="57577"/>
    <lineage>
        <taxon>Eukaryota</taxon>
        <taxon>Viridiplantae</taxon>
        <taxon>Streptophyta</taxon>
        <taxon>Embryophyta</taxon>
        <taxon>Tracheophyta</taxon>
        <taxon>Spermatophyta</taxon>
        <taxon>Magnoliopsida</taxon>
        <taxon>eudicotyledons</taxon>
        <taxon>Gunneridae</taxon>
        <taxon>Pentapetalae</taxon>
        <taxon>rosids</taxon>
        <taxon>fabids</taxon>
        <taxon>Fabales</taxon>
        <taxon>Fabaceae</taxon>
        <taxon>Papilionoideae</taxon>
        <taxon>50 kb inversion clade</taxon>
        <taxon>NPAAA clade</taxon>
        <taxon>Hologalegina</taxon>
        <taxon>IRL clade</taxon>
        <taxon>Trifolieae</taxon>
        <taxon>Trifolium</taxon>
    </lineage>
</organism>
<protein>
    <recommendedName>
        <fullName evidence="3">Receptor-like kinase</fullName>
    </recommendedName>
</protein>
<dbReference type="AlphaFoldDB" id="A0A2K3K902"/>
<evidence type="ECO:0008006" key="3">
    <source>
        <dbReference type="Google" id="ProtNLM"/>
    </source>
</evidence>
<gene>
    <name evidence="1" type="ORF">L195_g053154</name>
</gene>
<sequence length="98" mass="11916">RGSEEACKIHWDKVCLDRENNCFGVRRVTEFNLALLGKLWWRMLVEREGKGEECLLGGGLRIGDNKRDEETGFRCRRGRWRWRRRLFVWEEELVEECW</sequence>
<feature type="non-terminal residue" evidence="1">
    <location>
        <position position="1"/>
    </location>
</feature>
<dbReference type="Proteomes" id="UP000236291">
    <property type="component" value="Unassembled WGS sequence"/>
</dbReference>
<name>A0A2K3K902_TRIPR</name>
<proteinExistence type="predicted"/>
<evidence type="ECO:0000313" key="1">
    <source>
        <dbReference type="EMBL" id="PNX62766.1"/>
    </source>
</evidence>
<dbReference type="EMBL" id="ASHM01088502">
    <property type="protein sequence ID" value="PNX62766.1"/>
    <property type="molecule type" value="Genomic_DNA"/>
</dbReference>
<accession>A0A2K3K902</accession>